<organism evidence="1 2">
    <name type="scientific">Meganyctiphanes norvegica</name>
    <name type="common">Northern krill</name>
    <name type="synonym">Thysanopoda norvegica</name>
    <dbReference type="NCBI Taxonomy" id="48144"/>
    <lineage>
        <taxon>Eukaryota</taxon>
        <taxon>Metazoa</taxon>
        <taxon>Ecdysozoa</taxon>
        <taxon>Arthropoda</taxon>
        <taxon>Crustacea</taxon>
        <taxon>Multicrustacea</taxon>
        <taxon>Malacostraca</taxon>
        <taxon>Eumalacostraca</taxon>
        <taxon>Eucarida</taxon>
        <taxon>Euphausiacea</taxon>
        <taxon>Euphausiidae</taxon>
        <taxon>Meganyctiphanes</taxon>
    </lineage>
</organism>
<keyword evidence="2" id="KW-1185">Reference proteome</keyword>
<reference evidence="1 2" key="1">
    <citation type="submission" date="2024-05" db="EMBL/GenBank/DDBJ databases">
        <authorList>
            <person name="Wallberg A."/>
        </authorList>
    </citation>
    <scope>NUCLEOTIDE SEQUENCE [LARGE SCALE GENOMIC DNA]</scope>
</reference>
<dbReference type="AlphaFoldDB" id="A0AAV2QIA8"/>
<feature type="non-terminal residue" evidence="1">
    <location>
        <position position="1"/>
    </location>
</feature>
<gene>
    <name evidence="1" type="ORF">MNOR_LOCUS12376</name>
</gene>
<sequence>KNCNYKNSGLGSDFPHLRMPSQAIKPSQTTPIGMTGVRNNDTWTDDLPICKLSGVGMSANQMYREDGTPCSEHEYEDRSIHFCLDKENGIYLYGVFDGHDSARAAYFASQ</sequence>
<comment type="caution">
    <text evidence="1">The sequence shown here is derived from an EMBL/GenBank/DDBJ whole genome shotgun (WGS) entry which is preliminary data.</text>
</comment>
<protein>
    <recommendedName>
        <fullName evidence="3">PPM-type phosphatase domain-containing protein</fullName>
    </recommendedName>
</protein>
<proteinExistence type="predicted"/>
<evidence type="ECO:0008006" key="3">
    <source>
        <dbReference type="Google" id="ProtNLM"/>
    </source>
</evidence>
<evidence type="ECO:0000313" key="1">
    <source>
        <dbReference type="EMBL" id="CAL4084288.1"/>
    </source>
</evidence>
<name>A0AAV2QIA8_MEGNR</name>
<dbReference type="SUPFAM" id="SSF81606">
    <property type="entry name" value="PP2C-like"/>
    <property type="match status" value="1"/>
</dbReference>
<evidence type="ECO:0000313" key="2">
    <source>
        <dbReference type="Proteomes" id="UP001497623"/>
    </source>
</evidence>
<dbReference type="EMBL" id="CAXKWB010006767">
    <property type="protein sequence ID" value="CAL4084288.1"/>
    <property type="molecule type" value="Genomic_DNA"/>
</dbReference>
<dbReference type="InterPro" id="IPR036457">
    <property type="entry name" value="PPM-type-like_dom_sf"/>
</dbReference>
<dbReference type="Proteomes" id="UP001497623">
    <property type="component" value="Unassembled WGS sequence"/>
</dbReference>
<feature type="non-terminal residue" evidence="1">
    <location>
        <position position="110"/>
    </location>
</feature>
<dbReference type="Gene3D" id="3.60.40.10">
    <property type="entry name" value="PPM-type phosphatase domain"/>
    <property type="match status" value="1"/>
</dbReference>
<accession>A0AAV2QIA8</accession>